<protein>
    <recommendedName>
        <fullName evidence="9">Mitochondrial genome maintenance protein Mgr2</fullName>
    </recommendedName>
</protein>
<evidence type="ECO:0000313" key="7">
    <source>
        <dbReference type="EMBL" id="EXJ90042.1"/>
    </source>
</evidence>
<dbReference type="EMBL" id="AMGY01000002">
    <property type="protein sequence ID" value="EXJ90042.1"/>
    <property type="molecule type" value="Genomic_DNA"/>
</dbReference>
<evidence type="ECO:0000256" key="2">
    <source>
        <dbReference type="ARBA" id="ARBA00007839"/>
    </source>
</evidence>
<evidence type="ECO:0000313" key="8">
    <source>
        <dbReference type="Proteomes" id="UP000019478"/>
    </source>
</evidence>
<proteinExistence type="inferred from homology"/>
<dbReference type="GO" id="GO:0045039">
    <property type="term" value="P:protein insertion into mitochondrial inner membrane"/>
    <property type="evidence" value="ECO:0007669"/>
    <property type="project" value="TreeGrafter"/>
</dbReference>
<feature type="transmembrane region" description="Helical" evidence="6">
    <location>
        <begin position="21"/>
        <end position="40"/>
    </location>
</feature>
<dbReference type="HOGENOM" id="CLU_1864875_0_0_1"/>
<comment type="subcellular location">
    <subcellularLocation>
        <location evidence="1">Membrane</location>
    </subcellularLocation>
</comment>
<evidence type="ECO:0000256" key="4">
    <source>
        <dbReference type="ARBA" id="ARBA00022989"/>
    </source>
</evidence>
<dbReference type="eggNOG" id="KOG4096">
    <property type="taxonomic scope" value="Eukaryota"/>
</dbReference>
<accession>W9YB08</accession>
<organism evidence="7 8">
    <name type="scientific">Capronia epimyces CBS 606.96</name>
    <dbReference type="NCBI Taxonomy" id="1182542"/>
    <lineage>
        <taxon>Eukaryota</taxon>
        <taxon>Fungi</taxon>
        <taxon>Dikarya</taxon>
        <taxon>Ascomycota</taxon>
        <taxon>Pezizomycotina</taxon>
        <taxon>Eurotiomycetes</taxon>
        <taxon>Chaetothyriomycetidae</taxon>
        <taxon>Chaetothyriales</taxon>
        <taxon>Herpotrichiellaceae</taxon>
        <taxon>Capronia</taxon>
    </lineage>
</organism>
<dbReference type="Pfam" id="PF10247">
    <property type="entry name" value="Romo1"/>
    <property type="match status" value="1"/>
</dbReference>
<evidence type="ECO:0000256" key="3">
    <source>
        <dbReference type="ARBA" id="ARBA00022692"/>
    </source>
</evidence>
<keyword evidence="5 6" id="KW-0472">Membrane</keyword>
<name>W9YB08_9EURO</name>
<dbReference type="AlphaFoldDB" id="W9YB08"/>
<evidence type="ECO:0008006" key="9">
    <source>
        <dbReference type="Google" id="ProtNLM"/>
    </source>
</evidence>
<dbReference type="GeneID" id="19167239"/>
<dbReference type="SMART" id="SM01378">
    <property type="entry name" value="Romo1"/>
    <property type="match status" value="1"/>
</dbReference>
<keyword evidence="4 6" id="KW-1133">Transmembrane helix</keyword>
<dbReference type="PANTHER" id="PTHR28525:SF1">
    <property type="entry name" value="REACTIVE OXYGEN SPECIES MODULATOR 1"/>
    <property type="match status" value="1"/>
</dbReference>
<dbReference type="GO" id="GO:0005744">
    <property type="term" value="C:TIM23 mitochondrial import inner membrane translocase complex"/>
    <property type="evidence" value="ECO:0007669"/>
    <property type="project" value="TreeGrafter"/>
</dbReference>
<dbReference type="GO" id="GO:0030150">
    <property type="term" value="P:protein import into mitochondrial matrix"/>
    <property type="evidence" value="ECO:0007669"/>
    <property type="project" value="TreeGrafter"/>
</dbReference>
<evidence type="ECO:0000256" key="6">
    <source>
        <dbReference type="SAM" id="Phobius"/>
    </source>
</evidence>
<keyword evidence="3 6" id="KW-0812">Transmembrane</keyword>
<dbReference type="RefSeq" id="XP_007731439.1">
    <property type="nucleotide sequence ID" value="XM_007733249.1"/>
</dbReference>
<dbReference type="PANTHER" id="PTHR28525">
    <property type="entry name" value="REACTIVE OXYGEN SPECIES MODULATOR 1"/>
    <property type="match status" value="1"/>
</dbReference>
<dbReference type="Proteomes" id="UP000019478">
    <property type="component" value="Unassembled WGS sequence"/>
</dbReference>
<comment type="caution">
    <text evidence="7">The sequence shown here is derived from an EMBL/GenBank/DDBJ whole genome shotgun (WGS) entry which is preliminary data.</text>
</comment>
<evidence type="ECO:0000256" key="1">
    <source>
        <dbReference type="ARBA" id="ARBA00004370"/>
    </source>
</evidence>
<comment type="similarity">
    <text evidence="2">Belongs to the MGR2 family.</text>
</comment>
<gene>
    <name evidence="7" type="ORF">A1O3_03110</name>
</gene>
<dbReference type="InterPro" id="IPR018450">
    <property type="entry name" value="Romo1/Mgr2"/>
</dbReference>
<dbReference type="OrthoDB" id="5409308at2759"/>
<sequence>MPPMPASAQRRGPTWIDKLKMGMLMGGTVGGIMGFIYGTVTVFQYGAGQAGVTRTLGKYMLGSGATFRHWRKARIVQGRHRGVADLICKKPQLSQVRRQAMSLFFIPSAATTEVAWNPIDHRDFDSSPLTAYEDQPV</sequence>
<evidence type="ECO:0000256" key="5">
    <source>
        <dbReference type="ARBA" id="ARBA00023136"/>
    </source>
</evidence>
<dbReference type="STRING" id="1182542.W9YB08"/>
<keyword evidence="8" id="KW-1185">Reference proteome</keyword>
<reference evidence="7 8" key="1">
    <citation type="submission" date="2013-03" db="EMBL/GenBank/DDBJ databases">
        <title>The Genome Sequence of Capronia epimyces CBS 606.96.</title>
        <authorList>
            <consortium name="The Broad Institute Genomics Platform"/>
            <person name="Cuomo C."/>
            <person name="de Hoog S."/>
            <person name="Gorbushina A."/>
            <person name="Walker B."/>
            <person name="Young S.K."/>
            <person name="Zeng Q."/>
            <person name="Gargeya S."/>
            <person name="Fitzgerald M."/>
            <person name="Haas B."/>
            <person name="Abouelleil A."/>
            <person name="Allen A.W."/>
            <person name="Alvarado L."/>
            <person name="Arachchi H.M."/>
            <person name="Berlin A.M."/>
            <person name="Chapman S.B."/>
            <person name="Gainer-Dewar J."/>
            <person name="Goldberg J."/>
            <person name="Griggs A."/>
            <person name="Gujja S."/>
            <person name="Hansen M."/>
            <person name="Howarth C."/>
            <person name="Imamovic A."/>
            <person name="Ireland A."/>
            <person name="Larimer J."/>
            <person name="McCowan C."/>
            <person name="Murphy C."/>
            <person name="Pearson M."/>
            <person name="Poon T.W."/>
            <person name="Priest M."/>
            <person name="Roberts A."/>
            <person name="Saif S."/>
            <person name="Shea T."/>
            <person name="Sisk P."/>
            <person name="Sykes S."/>
            <person name="Wortman J."/>
            <person name="Nusbaum C."/>
            <person name="Birren B."/>
        </authorList>
    </citation>
    <scope>NUCLEOTIDE SEQUENCE [LARGE SCALE GENOMIC DNA]</scope>
    <source>
        <strain evidence="7 8">CBS 606.96</strain>
    </source>
</reference>